<dbReference type="GO" id="GO:0005829">
    <property type="term" value="C:cytosol"/>
    <property type="evidence" value="ECO:0007669"/>
    <property type="project" value="TreeGrafter"/>
</dbReference>
<dbReference type="PANTHER" id="PTHR30160">
    <property type="entry name" value="TETRAACYLDISACCHARIDE 4'-KINASE-RELATED"/>
    <property type="match status" value="1"/>
</dbReference>
<dbReference type="Proteomes" id="UP000027604">
    <property type="component" value="Chromosome I"/>
</dbReference>
<dbReference type="HOGENOM" id="CLU_038371_1_0_4"/>
<dbReference type="CDD" id="cd03789">
    <property type="entry name" value="GT9_LPS_heptosyltransferase"/>
    <property type="match status" value="1"/>
</dbReference>
<accession>W0UYI4</accession>
<name>W0UYI4_9BURK</name>
<dbReference type="PATRIC" id="fig|1349767.4.peg.2699"/>
<keyword evidence="2 3" id="KW-0808">Transferase</keyword>
<dbReference type="SUPFAM" id="SSF53756">
    <property type="entry name" value="UDP-Glycosyltransferase/glycogen phosphorylase"/>
    <property type="match status" value="1"/>
</dbReference>
<dbReference type="STRING" id="1349767.GJA_963"/>
<dbReference type="eggNOG" id="COG0859">
    <property type="taxonomic scope" value="Bacteria"/>
</dbReference>
<organism evidence="3 4">
    <name type="scientific">Janthinobacterium agaricidamnosum NBRC 102515 = DSM 9628</name>
    <dbReference type="NCBI Taxonomy" id="1349767"/>
    <lineage>
        <taxon>Bacteria</taxon>
        <taxon>Pseudomonadati</taxon>
        <taxon>Pseudomonadota</taxon>
        <taxon>Betaproteobacteria</taxon>
        <taxon>Burkholderiales</taxon>
        <taxon>Oxalobacteraceae</taxon>
        <taxon>Janthinobacterium</taxon>
    </lineage>
</organism>
<evidence type="ECO:0000313" key="4">
    <source>
        <dbReference type="Proteomes" id="UP000027604"/>
    </source>
</evidence>
<dbReference type="PANTHER" id="PTHR30160:SF15">
    <property type="entry name" value="GLYCOSYLTRANSFERASE HI_0523-RELATED"/>
    <property type="match status" value="1"/>
</dbReference>
<keyword evidence="1" id="KW-0328">Glycosyltransferase</keyword>
<gene>
    <name evidence="3" type="ORF">GJA_963</name>
</gene>
<dbReference type="InterPro" id="IPR002201">
    <property type="entry name" value="Glyco_trans_9"/>
</dbReference>
<proteinExistence type="predicted"/>
<protein>
    <submittedName>
        <fullName evidence="3">Glycosyltransferase 9 family protein</fullName>
    </submittedName>
</protein>
<sequence>MSIQLFHIIISRTDNIGDVVLTLPLAGYLKHLYPGVRIDFLCRAYAAPVVRHCRFVDHVVTVESLEDDPQAYFAASGADTVVFAFPKRQLAQAAKKAGILNRVATSHRLYHWFFCNKLAHFSRARSMLHETQLNLKLLQGLCIKSDLALDRIPAFYGLSAPSNAMVDALFDDHPFNLVLHPKSNGNGREWPIAHYAELARLLQADAGIHVWITGSMAEGEWLATHGTALLRLPNVTNLCGKFDLDGLLALIGASDGLVASGTGPLHIAAALGRPTLGLFPPIKPIDITRWGALGERAASMESENKCGKCLDVNTCSCMQAIIPARVQQAVLAWRHQATAPLALAGDAEATV</sequence>
<evidence type="ECO:0000256" key="2">
    <source>
        <dbReference type="ARBA" id="ARBA00022679"/>
    </source>
</evidence>
<dbReference type="Pfam" id="PF01075">
    <property type="entry name" value="Glyco_transf_9"/>
    <property type="match status" value="1"/>
</dbReference>
<evidence type="ECO:0000256" key="1">
    <source>
        <dbReference type="ARBA" id="ARBA00022676"/>
    </source>
</evidence>
<keyword evidence="4" id="KW-1185">Reference proteome</keyword>
<evidence type="ECO:0000313" key="3">
    <source>
        <dbReference type="EMBL" id="CDG81619.1"/>
    </source>
</evidence>
<dbReference type="EMBL" id="HG322949">
    <property type="protein sequence ID" value="CDG81619.1"/>
    <property type="molecule type" value="Genomic_DNA"/>
</dbReference>
<dbReference type="GO" id="GO:0009244">
    <property type="term" value="P:lipopolysaccharide core region biosynthetic process"/>
    <property type="evidence" value="ECO:0007669"/>
    <property type="project" value="TreeGrafter"/>
</dbReference>
<dbReference type="InterPro" id="IPR051199">
    <property type="entry name" value="LPS_LOS_Heptosyltrfase"/>
</dbReference>
<dbReference type="GO" id="GO:0008713">
    <property type="term" value="F:ADP-heptose-lipopolysaccharide heptosyltransferase activity"/>
    <property type="evidence" value="ECO:0007669"/>
    <property type="project" value="TreeGrafter"/>
</dbReference>
<dbReference type="AlphaFoldDB" id="W0UYI4"/>
<dbReference type="OrthoDB" id="9797795at2"/>
<dbReference type="Gene3D" id="3.40.50.2000">
    <property type="entry name" value="Glycogen Phosphorylase B"/>
    <property type="match status" value="2"/>
</dbReference>
<reference evidence="3 4" key="1">
    <citation type="journal article" date="2015" name="Genome Announc.">
        <title>Genome Sequence of Mushroom Soft-Rot Pathogen Janthinobacterium agaricidamnosum.</title>
        <authorList>
            <person name="Graupner K."/>
            <person name="Lackner G."/>
            <person name="Hertweck C."/>
        </authorList>
    </citation>
    <scope>NUCLEOTIDE SEQUENCE [LARGE SCALE GENOMIC DNA]</scope>
    <source>
        <strain evidence="4">NBRC 102515 / DSM 9628</strain>
    </source>
</reference>
<dbReference type="KEGG" id="jag:GJA_963"/>